<evidence type="ECO:0000256" key="1">
    <source>
        <dbReference type="SAM" id="MobiDB-lite"/>
    </source>
</evidence>
<dbReference type="EMBL" id="CP054856">
    <property type="protein sequence ID" value="QVM85234.1"/>
    <property type="molecule type" value="Genomic_DNA"/>
</dbReference>
<dbReference type="PANTHER" id="PTHR30203:SF32">
    <property type="entry name" value="CATION EFFLUX SYSTEM PROTEIN CUSC"/>
    <property type="match status" value="1"/>
</dbReference>
<dbReference type="SUPFAM" id="SSF56954">
    <property type="entry name" value="Outer membrane efflux proteins (OEP)"/>
    <property type="match status" value="1"/>
</dbReference>
<gene>
    <name evidence="2" type="ORF">HT578_17420</name>
</gene>
<protein>
    <submittedName>
        <fullName evidence="2">TolC family protein</fullName>
    </submittedName>
</protein>
<dbReference type="InterPro" id="IPR010131">
    <property type="entry name" value="MdtP/NodT-like"/>
</dbReference>
<evidence type="ECO:0000313" key="3">
    <source>
        <dbReference type="Proteomes" id="UP000677126"/>
    </source>
</evidence>
<organism evidence="2 3">
    <name type="scientific">Novosphingobium decolorationis</name>
    <dbReference type="NCBI Taxonomy" id="2698673"/>
    <lineage>
        <taxon>Bacteria</taxon>
        <taxon>Pseudomonadati</taxon>
        <taxon>Pseudomonadota</taxon>
        <taxon>Alphaproteobacteria</taxon>
        <taxon>Sphingomonadales</taxon>
        <taxon>Sphingomonadaceae</taxon>
        <taxon>Novosphingobium</taxon>
    </lineage>
</organism>
<dbReference type="PANTHER" id="PTHR30203">
    <property type="entry name" value="OUTER MEMBRANE CATION EFFLUX PROTEIN"/>
    <property type="match status" value="1"/>
</dbReference>
<reference evidence="2 3" key="1">
    <citation type="journal article" date="2021" name="Int. J. Syst. Evol. Microbiol.">
        <title>Novosphingobium decolorationis sp. nov., an aniline blue-decolourizing bacterium isolated from East Pacific sediment.</title>
        <authorList>
            <person name="Chen X."/>
            <person name="Dong B."/>
            <person name="Chen T."/>
            <person name="Ren N."/>
            <person name="Wang J."/>
            <person name="Xu Y."/>
            <person name="Yang J."/>
            <person name="Zhu S."/>
            <person name="Chen J."/>
        </authorList>
    </citation>
    <scope>NUCLEOTIDE SEQUENCE [LARGE SCALE GENOMIC DNA]</scope>
    <source>
        <strain evidence="2 3">502str22</strain>
    </source>
</reference>
<dbReference type="Gene3D" id="1.20.1600.10">
    <property type="entry name" value="Outer membrane efflux proteins (OEP)"/>
    <property type="match status" value="1"/>
</dbReference>
<keyword evidence="3" id="KW-1185">Reference proteome</keyword>
<dbReference type="RefSeq" id="WP_213500885.1">
    <property type="nucleotide sequence ID" value="NZ_CP054856.1"/>
</dbReference>
<sequence>MIHGNRAARPARSVEQASRIAGFFRKGDCLGKQFRYRSIVSYACKSPSPRPSFAPAALALTCALALSACAGTTERTTPASTLAPIPAAARAPTEPYWWRSAGDPLLAELVETGLAQNRDLTCQALSLRRANERARSHARRIDTRIGRLFDTRGTDVDAAQEAARAFTYADRRADLAARIARSYIATRELQEMLEARHSALATTRDNAEIAAFREEAGLVSGVDTGLAGTALAASNDDIGTLQSRYEDSRHALAQLVGLSDAALEAKLGETGQVPDIGALPPEESTAEDIARRADLLALERRLIAHLIESKVSDEDLAAALADLKAPAAPSETDTATPARAVVRQWREARDAALDELATSRDRMALSAERQSKLDAAMSRARDTVEDARLAYRSGTGTMATLYVAENAMRKLGDARISARSARAQATIGSWDAQGLGWSEADLDPPSPPADGPEVLVCE</sequence>
<dbReference type="Proteomes" id="UP000677126">
    <property type="component" value="Chromosome"/>
</dbReference>
<evidence type="ECO:0000313" key="2">
    <source>
        <dbReference type="EMBL" id="QVM85234.1"/>
    </source>
</evidence>
<proteinExistence type="predicted"/>
<feature type="region of interest" description="Disordered" evidence="1">
    <location>
        <begin position="436"/>
        <end position="458"/>
    </location>
</feature>
<name>A0ABX8E9H5_9SPHN</name>
<accession>A0ABX8E9H5</accession>